<comment type="cofactor">
    <cofactor evidence="1">
        <name>FAD</name>
        <dbReference type="ChEBI" id="CHEBI:57692"/>
    </cofactor>
</comment>
<dbReference type="OrthoDB" id="74360at2759"/>
<comment type="similarity">
    <text evidence="2">Belongs to the FAD-binding monooxygenase family.</text>
</comment>
<dbReference type="GO" id="GO:0004499">
    <property type="term" value="F:N,N-dimethylaniline monooxygenase activity"/>
    <property type="evidence" value="ECO:0007669"/>
    <property type="project" value="InterPro"/>
</dbReference>
<dbReference type="InterPro" id="IPR036188">
    <property type="entry name" value="FAD/NAD-bd_sf"/>
</dbReference>
<accession>W9YKB1</accession>
<evidence type="ECO:0000313" key="7">
    <source>
        <dbReference type="EMBL" id="EXJ82704.1"/>
    </source>
</evidence>
<protein>
    <recommendedName>
        <fullName evidence="9">Cyclohexanone monooxygenase</fullName>
    </recommendedName>
</protein>
<keyword evidence="4" id="KW-0274">FAD</keyword>
<keyword evidence="8" id="KW-1185">Reference proteome</keyword>
<dbReference type="GO" id="GO:0050661">
    <property type="term" value="F:NADP binding"/>
    <property type="evidence" value="ECO:0007669"/>
    <property type="project" value="InterPro"/>
</dbReference>
<keyword evidence="3" id="KW-0285">Flavoprotein</keyword>
<dbReference type="GO" id="GO:0050660">
    <property type="term" value="F:flavin adenine dinucleotide binding"/>
    <property type="evidence" value="ECO:0007669"/>
    <property type="project" value="InterPro"/>
</dbReference>
<evidence type="ECO:0000256" key="6">
    <source>
        <dbReference type="SAM" id="MobiDB-lite"/>
    </source>
</evidence>
<proteinExistence type="inferred from homology"/>
<dbReference type="HOGENOM" id="CLU_006937_6_1_1"/>
<organism evidence="7 8">
    <name type="scientific">Capronia epimyces CBS 606.96</name>
    <dbReference type="NCBI Taxonomy" id="1182542"/>
    <lineage>
        <taxon>Eukaryota</taxon>
        <taxon>Fungi</taxon>
        <taxon>Dikarya</taxon>
        <taxon>Ascomycota</taxon>
        <taxon>Pezizomycotina</taxon>
        <taxon>Eurotiomycetes</taxon>
        <taxon>Chaetothyriomycetidae</taxon>
        <taxon>Chaetothyriales</taxon>
        <taxon>Herpotrichiellaceae</taxon>
        <taxon>Capronia</taxon>
    </lineage>
</organism>
<keyword evidence="5" id="KW-0560">Oxidoreductase</keyword>
<reference evidence="7 8" key="1">
    <citation type="submission" date="2013-03" db="EMBL/GenBank/DDBJ databases">
        <title>The Genome Sequence of Capronia epimyces CBS 606.96.</title>
        <authorList>
            <consortium name="The Broad Institute Genomics Platform"/>
            <person name="Cuomo C."/>
            <person name="de Hoog S."/>
            <person name="Gorbushina A."/>
            <person name="Walker B."/>
            <person name="Young S.K."/>
            <person name="Zeng Q."/>
            <person name="Gargeya S."/>
            <person name="Fitzgerald M."/>
            <person name="Haas B."/>
            <person name="Abouelleil A."/>
            <person name="Allen A.W."/>
            <person name="Alvarado L."/>
            <person name="Arachchi H.M."/>
            <person name="Berlin A.M."/>
            <person name="Chapman S.B."/>
            <person name="Gainer-Dewar J."/>
            <person name="Goldberg J."/>
            <person name="Griggs A."/>
            <person name="Gujja S."/>
            <person name="Hansen M."/>
            <person name="Howarth C."/>
            <person name="Imamovic A."/>
            <person name="Ireland A."/>
            <person name="Larimer J."/>
            <person name="McCowan C."/>
            <person name="Murphy C."/>
            <person name="Pearson M."/>
            <person name="Poon T.W."/>
            <person name="Priest M."/>
            <person name="Roberts A."/>
            <person name="Saif S."/>
            <person name="Shea T."/>
            <person name="Sisk P."/>
            <person name="Sykes S."/>
            <person name="Wortman J."/>
            <person name="Nusbaum C."/>
            <person name="Birren B."/>
        </authorList>
    </citation>
    <scope>NUCLEOTIDE SEQUENCE [LARGE SCALE GENOMIC DNA]</scope>
    <source>
        <strain evidence="7 8">CBS 606.96</strain>
    </source>
</reference>
<dbReference type="EMBL" id="AMGY01000005">
    <property type="protein sequence ID" value="EXJ82704.1"/>
    <property type="molecule type" value="Genomic_DNA"/>
</dbReference>
<dbReference type="GeneID" id="19170627"/>
<evidence type="ECO:0000256" key="4">
    <source>
        <dbReference type="ARBA" id="ARBA00022827"/>
    </source>
</evidence>
<dbReference type="AlphaFoldDB" id="W9YKB1"/>
<name>W9YKB1_9EURO</name>
<feature type="region of interest" description="Disordered" evidence="6">
    <location>
        <begin position="1"/>
        <end position="32"/>
    </location>
</feature>
<dbReference type="PANTHER" id="PTHR42877">
    <property type="entry name" value="L-ORNITHINE N(5)-MONOOXYGENASE-RELATED"/>
    <property type="match status" value="1"/>
</dbReference>
<evidence type="ECO:0008006" key="9">
    <source>
        <dbReference type="Google" id="ProtNLM"/>
    </source>
</evidence>
<evidence type="ECO:0000256" key="3">
    <source>
        <dbReference type="ARBA" id="ARBA00022630"/>
    </source>
</evidence>
<evidence type="ECO:0000313" key="8">
    <source>
        <dbReference type="Proteomes" id="UP000019478"/>
    </source>
</evidence>
<dbReference type="Pfam" id="PF00743">
    <property type="entry name" value="FMO-like"/>
    <property type="match status" value="1"/>
</dbReference>
<dbReference type="eggNOG" id="KOG1399">
    <property type="taxonomic scope" value="Eukaryota"/>
</dbReference>
<dbReference type="PRINTS" id="PR00469">
    <property type="entry name" value="PNDRDTASEII"/>
</dbReference>
<dbReference type="RefSeq" id="XP_007734827.1">
    <property type="nucleotide sequence ID" value="XM_007736637.1"/>
</dbReference>
<comment type="caution">
    <text evidence="7">The sequence shown here is derived from an EMBL/GenBank/DDBJ whole genome shotgun (WGS) entry which is preliminary data.</text>
</comment>
<evidence type="ECO:0000256" key="2">
    <source>
        <dbReference type="ARBA" id="ARBA00010139"/>
    </source>
</evidence>
<gene>
    <name evidence="7" type="ORF">A1O3_06518</name>
</gene>
<evidence type="ECO:0000256" key="1">
    <source>
        <dbReference type="ARBA" id="ARBA00001974"/>
    </source>
</evidence>
<dbReference type="PANTHER" id="PTHR42877:SF7">
    <property type="entry name" value="FLAVIN-BINDING MONOOXYGENASE-RELATED"/>
    <property type="match status" value="1"/>
</dbReference>
<dbReference type="InterPro" id="IPR051209">
    <property type="entry name" value="FAD-bind_Monooxygenase_sf"/>
</dbReference>
<dbReference type="Proteomes" id="UP000019478">
    <property type="component" value="Unassembled WGS sequence"/>
</dbReference>
<evidence type="ECO:0000256" key="5">
    <source>
        <dbReference type="ARBA" id="ARBA00023002"/>
    </source>
</evidence>
<dbReference type="InterPro" id="IPR020946">
    <property type="entry name" value="Flavin_mOase-like"/>
</dbReference>
<sequence length="602" mass="67862">MPHKTSTPPAGATNAPSLGFHGHIDSPKEDEVHENEWYRQFHPDYSVAETPLHTPSGVHIIIVGAGAAGLNIAYKAARQFAPGEVTFSIYEKNEDVGGTWLENRYPGCACDIPSHAYQWTYAPKPDWSSYYAGSEEIWQYIKTWAVENDLLEKVKFGHKVTRAEWDEDEGIWKVQGVDRDGKPFTDEGSVLASCHGLLNTWKYPDIPGIKTFRGKLMHSASWDQEYDLEGKTVAVVGGGSSAVQIVPAIQPKVKKLIPYLRSPIWITAGFGSKYAAPGGGNFQYSQEQKDGFRKDAAHHRQYCRELEGELNKRFLLMHLHSDDQKVSRDFVADSMRTQLGNDPRLSTHLIPQYALGCRRMTPGSDYLSSLRRPNVEVMIDSVVGVTEDSVVDASGRETKVDVIVFATGFDVTRPPYEIIGRNGRNLGEEWAEFPKGYLSIMAEGFPNMFYYIGPNGPASHGSILPIVEWHTRWMFKVISHMQRTSIKALAPSRRAVDDLQIHTHELLKRTAWSSACSSWFKNGKKHGPVTAIWPGSRLHYFEVMKEPRFEDFDIEYFGNRFAYMGNGFTSTELSENGTAVWYFDILEREQAKGTTAFWDIEA</sequence>
<dbReference type="Gene3D" id="3.50.50.60">
    <property type="entry name" value="FAD/NAD(P)-binding domain"/>
    <property type="match status" value="2"/>
</dbReference>
<dbReference type="PRINTS" id="PR00368">
    <property type="entry name" value="FADPNR"/>
</dbReference>
<dbReference type="SUPFAM" id="SSF51905">
    <property type="entry name" value="FAD/NAD(P)-binding domain"/>
    <property type="match status" value="3"/>
</dbReference>
<feature type="compositionally biased region" description="Basic and acidic residues" evidence="6">
    <location>
        <begin position="22"/>
        <end position="32"/>
    </location>
</feature>